<proteinExistence type="predicted"/>
<evidence type="ECO:0000256" key="1">
    <source>
        <dbReference type="SAM" id="MobiDB-lite"/>
    </source>
</evidence>
<keyword evidence="2" id="KW-0812">Transmembrane</keyword>
<feature type="region of interest" description="Disordered" evidence="1">
    <location>
        <begin position="118"/>
        <end position="145"/>
    </location>
</feature>
<feature type="transmembrane region" description="Helical" evidence="2">
    <location>
        <begin position="31"/>
        <end position="53"/>
    </location>
</feature>
<feature type="compositionally biased region" description="Basic and acidic residues" evidence="1">
    <location>
        <begin position="120"/>
        <end position="135"/>
    </location>
</feature>
<keyword evidence="2" id="KW-1133">Transmembrane helix</keyword>
<feature type="compositionally biased region" description="Polar residues" evidence="1">
    <location>
        <begin position="136"/>
        <end position="145"/>
    </location>
</feature>
<accession>A0ABS3SVK1</accession>
<feature type="transmembrane region" description="Helical" evidence="2">
    <location>
        <begin position="7"/>
        <end position="25"/>
    </location>
</feature>
<organism evidence="3 4">
    <name type="scientific">Gelidibacter pelagius</name>
    <dbReference type="NCBI Taxonomy" id="2819985"/>
    <lineage>
        <taxon>Bacteria</taxon>
        <taxon>Pseudomonadati</taxon>
        <taxon>Bacteroidota</taxon>
        <taxon>Flavobacteriia</taxon>
        <taxon>Flavobacteriales</taxon>
        <taxon>Flavobacteriaceae</taxon>
        <taxon>Gelidibacter</taxon>
    </lineage>
</organism>
<sequence length="145" mass="16370">MKLIFRLNILAIGLPILLGLVGTIFNIFLFYALLSTMLTGLIQVVLGIYLLFIQPKDKHVKIYLASVIVFFLFWIVVGNSHLDMGNFILAFVAIPALLAIYLTIIISKKMDLRAPQSKVEQPHSTKHIEIGDKNQEPQNNSSKYK</sequence>
<evidence type="ECO:0000256" key="2">
    <source>
        <dbReference type="SAM" id="Phobius"/>
    </source>
</evidence>
<evidence type="ECO:0000313" key="4">
    <source>
        <dbReference type="Proteomes" id="UP000681315"/>
    </source>
</evidence>
<dbReference type="Proteomes" id="UP000681315">
    <property type="component" value="Unassembled WGS sequence"/>
</dbReference>
<feature type="transmembrane region" description="Helical" evidence="2">
    <location>
        <begin position="60"/>
        <end position="78"/>
    </location>
</feature>
<evidence type="ECO:0000313" key="3">
    <source>
        <dbReference type="EMBL" id="MBO3099782.1"/>
    </source>
</evidence>
<name>A0ABS3SVK1_9FLAO</name>
<reference evidence="3 4" key="1">
    <citation type="submission" date="2021-03" db="EMBL/GenBank/DDBJ databases">
        <title>Gelidibacter sp. nov., isolated from costal sediment.</title>
        <authorList>
            <person name="Lun K.-Y."/>
        </authorList>
    </citation>
    <scope>NUCLEOTIDE SEQUENCE [LARGE SCALE GENOMIC DNA]</scope>
    <source>
        <strain evidence="3 4">DF109</strain>
    </source>
</reference>
<protein>
    <submittedName>
        <fullName evidence="3">Uncharacterized protein</fullName>
    </submittedName>
</protein>
<feature type="transmembrane region" description="Helical" evidence="2">
    <location>
        <begin position="84"/>
        <end position="106"/>
    </location>
</feature>
<keyword evidence="2" id="KW-0472">Membrane</keyword>
<dbReference type="EMBL" id="JAGEVG010000022">
    <property type="protein sequence ID" value="MBO3099782.1"/>
    <property type="molecule type" value="Genomic_DNA"/>
</dbReference>
<keyword evidence="4" id="KW-1185">Reference proteome</keyword>
<comment type="caution">
    <text evidence="3">The sequence shown here is derived from an EMBL/GenBank/DDBJ whole genome shotgun (WGS) entry which is preliminary data.</text>
</comment>
<dbReference type="RefSeq" id="WP_208234891.1">
    <property type="nucleotide sequence ID" value="NZ_JAGEVG010000022.1"/>
</dbReference>
<gene>
    <name evidence="3" type="ORF">J4051_16020</name>
</gene>